<feature type="transmembrane region" description="Helical" evidence="1">
    <location>
        <begin position="7"/>
        <end position="27"/>
    </location>
</feature>
<sequence length="102" mass="11618">MINKNSGFLQLVLVIIIGIIILSYFGFNLRGIVEAPQTQENLGYAWGLVTDFWNTYLAGPVLYFWNDIFIDLLWSSFVENMERIKAGDPTTIQEMAPSVNIQ</sequence>
<name>A0A1F5ENK9_9BACT</name>
<comment type="caution">
    <text evidence="2">The sequence shown here is derived from an EMBL/GenBank/DDBJ whole genome shotgun (WGS) entry which is preliminary data.</text>
</comment>
<evidence type="ECO:0000256" key="1">
    <source>
        <dbReference type="SAM" id="Phobius"/>
    </source>
</evidence>
<dbReference type="EMBL" id="MEZZ01000016">
    <property type="protein sequence ID" value="OGD68987.1"/>
    <property type="molecule type" value="Genomic_DNA"/>
</dbReference>
<protein>
    <submittedName>
        <fullName evidence="2">Uncharacterized protein</fullName>
    </submittedName>
</protein>
<gene>
    <name evidence="2" type="ORF">A2811_00635</name>
</gene>
<evidence type="ECO:0000313" key="2">
    <source>
        <dbReference type="EMBL" id="OGD68987.1"/>
    </source>
</evidence>
<dbReference type="Proteomes" id="UP000186670">
    <property type="component" value="Unassembled WGS sequence"/>
</dbReference>
<accession>A0A1F5ENK9</accession>
<organism evidence="2 3">
    <name type="scientific">Candidatus Campbellbacteria bacterium RIFCSPHIGHO2_01_FULL_34_10</name>
    <dbReference type="NCBI Taxonomy" id="1797577"/>
    <lineage>
        <taxon>Bacteria</taxon>
        <taxon>Candidatus Campbelliibacteriota</taxon>
    </lineage>
</organism>
<reference evidence="2 3" key="1">
    <citation type="journal article" date="2016" name="Nat. Commun.">
        <title>Thousands of microbial genomes shed light on interconnected biogeochemical processes in an aquifer system.</title>
        <authorList>
            <person name="Anantharaman K."/>
            <person name="Brown C.T."/>
            <person name="Hug L.A."/>
            <person name="Sharon I."/>
            <person name="Castelle C.J."/>
            <person name="Probst A.J."/>
            <person name="Thomas B.C."/>
            <person name="Singh A."/>
            <person name="Wilkins M.J."/>
            <person name="Karaoz U."/>
            <person name="Brodie E.L."/>
            <person name="Williams K.H."/>
            <person name="Hubbard S.S."/>
            <person name="Banfield J.F."/>
        </authorList>
    </citation>
    <scope>NUCLEOTIDE SEQUENCE [LARGE SCALE GENOMIC DNA]</scope>
</reference>
<evidence type="ECO:0000313" key="3">
    <source>
        <dbReference type="Proteomes" id="UP000186670"/>
    </source>
</evidence>
<keyword evidence="1" id="KW-1133">Transmembrane helix</keyword>
<proteinExistence type="predicted"/>
<dbReference type="AlphaFoldDB" id="A0A1F5ENK9"/>
<keyword evidence="1" id="KW-0472">Membrane</keyword>
<keyword evidence="1" id="KW-0812">Transmembrane</keyword>